<keyword evidence="2" id="KW-0521">NADP</keyword>
<dbReference type="Proteomes" id="UP001239445">
    <property type="component" value="Unassembled WGS sequence"/>
</dbReference>
<sequence>MAVRSPEKGASVAQQLRREFPGAVVDVYPLEMGSYESVTGLAGRLAAEFAPGSNNKRLDIAILNAGIVMPDFVRNKSTGHCEVIQVNYLSTVLLAILLLPVVSSPPGGKTSPGRLSIVGSGTALAAKIPNRDVRPFLASFDSPEKLKWDATERYFSSKALMHLFLVKLLDYLGDDKYGSDRVVVNIVDPGYTKGSGLHREAEGLLSAFLTASKELTGRTLDHAAWSYVDAVVRKGPESHGCFVMDGEIRPCVSFFFFFVSCGVMTATNV</sequence>
<comment type="similarity">
    <text evidence="1">Belongs to the short-chain dehydrogenases/reductases (SDR) family.</text>
</comment>
<proteinExistence type="inferred from homology"/>
<name>A0AAJ0BAV3_9PEZI</name>
<organism evidence="4 5">
    <name type="scientific">Echria macrotheca</name>
    <dbReference type="NCBI Taxonomy" id="438768"/>
    <lineage>
        <taxon>Eukaryota</taxon>
        <taxon>Fungi</taxon>
        <taxon>Dikarya</taxon>
        <taxon>Ascomycota</taxon>
        <taxon>Pezizomycotina</taxon>
        <taxon>Sordariomycetes</taxon>
        <taxon>Sordariomycetidae</taxon>
        <taxon>Sordariales</taxon>
        <taxon>Schizotheciaceae</taxon>
        <taxon>Echria</taxon>
    </lineage>
</organism>
<dbReference type="PANTHER" id="PTHR24320:SF252">
    <property type="entry name" value="DEHYDROGENASE_REDUCTASE FAMILY PROTEIN, PUTATIVE (AFU_ORTHOLOGUE AFUA_3G08550)-RELATED"/>
    <property type="match status" value="1"/>
</dbReference>
<evidence type="ECO:0000256" key="1">
    <source>
        <dbReference type="ARBA" id="ARBA00006484"/>
    </source>
</evidence>
<protein>
    <submittedName>
        <fullName evidence="4">Uncharacterized protein</fullName>
    </submittedName>
</protein>
<dbReference type="EMBL" id="MU839835">
    <property type="protein sequence ID" value="KAK1754450.1"/>
    <property type="molecule type" value="Genomic_DNA"/>
</dbReference>
<dbReference type="Gene3D" id="3.40.50.720">
    <property type="entry name" value="NAD(P)-binding Rossmann-like Domain"/>
    <property type="match status" value="1"/>
</dbReference>
<evidence type="ECO:0000256" key="3">
    <source>
        <dbReference type="ARBA" id="ARBA00023002"/>
    </source>
</evidence>
<accession>A0AAJ0BAV3</accession>
<dbReference type="SUPFAM" id="SSF51735">
    <property type="entry name" value="NAD(P)-binding Rossmann-fold domains"/>
    <property type="match status" value="1"/>
</dbReference>
<evidence type="ECO:0000313" key="5">
    <source>
        <dbReference type="Proteomes" id="UP001239445"/>
    </source>
</evidence>
<dbReference type="PANTHER" id="PTHR24320">
    <property type="entry name" value="RETINOL DEHYDROGENASE"/>
    <property type="match status" value="1"/>
</dbReference>
<dbReference type="GO" id="GO:0016491">
    <property type="term" value="F:oxidoreductase activity"/>
    <property type="evidence" value="ECO:0007669"/>
    <property type="project" value="UniProtKB-KW"/>
</dbReference>
<evidence type="ECO:0000256" key="2">
    <source>
        <dbReference type="ARBA" id="ARBA00022857"/>
    </source>
</evidence>
<keyword evidence="5" id="KW-1185">Reference proteome</keyword>
<reference evidence="4" key="1">
    <citation type="submission" date="2023-06" db="EMBL/GenBank/DDBJ databases">
        <title>Genome-scale phylogeny and comparative genomics of the fungal order Sordariales.</title>
        <authorList>
            <consortium name="Lawrence Berkeley National Laboratory"/>
            <person name="Hensen N."/>
            <person name="Bonometti L."/>
            <person name="Westerberg I."/>
            <person name="Brannstrom I.O."/>
            <person name="Guillou S."/>
            <person name="Cros-Aarteil S."/>
            <person name="Calhoun S."/>
            <person name="Haridas S."/>
            <person name="Kuo A."/>
            <person name="Mondo S."/>
            <person name="Pangilinan J."/>
            <person name="Riley R."/>
            <person name="Labutti K."/>
            <person name="Andreopoulos B."/>
            <person name="Lipzen A."/>
            <person name="Chen C."/>
            <person name="Yanf M."/>
            <person name="Daum C."/>
            <person name="Ng V."/>
            <person name="Clum A."/>
            <person name="Steindorff A."/>
            <person name="Ohm R."/>
            <person name="Martin F."/>
            <person name="Silar P."/>
            <person name="Natvig D."/>
            <person name="Lalanne C."/>
            <person name="Gautier V."/>
            <person name="Ament-Velasquez S.L."/>
            <person name="Kruys A."/>
            <person name="Hutchinson M.I."/>
            <person name="Powell A.J."/>
            <person name="Barry K."/>
            <person name="Miller A.N."/>
            <person name="Grigoriev I.V."/>
            <person name="Debuchy R."/>
            <person name="Gladieux P."/>
            <person name="Thoren M.H."/>
            <person name="Johannesson H."/>
        </authorList>
    </citation>
    <scope>NUCLEOTIDE SEQUENCE</scope>
    <source>
        <strain evidence="4">PSN4</strain>
    </source>
</reference>
<keyword evidence="3" id="KW-0560">Oxidoreductase</keyword>
<dbReference type="AlphaFoldDB" id="A0AAJ0BAV3"/>
<gene>
    <name evidence="4" type="ORF">QBC47DRAFT_383958</name>
</gene>
<comment type="caution">
    <text evidence="4">The sequence shown here is derived from an EMBL/GenBank/DDBJ whole genome shotgun (WGS) entry which is preliminary data.</text>
</comment>
<evidence type="ECO:0000313" key="4">
    <source>
        <dbReference type="EMBL" id="KAK1754450.1"/>
    </source>
</evidence>
<dbReference type="InterPro" id="IPR036291">
    <property type="entry name" value="NAD(P)-bd_dom_sf"/>
</dbReference>